<keyword evidence="2" id="KW-1185">Reference proteome</keyword>
<name>A0AAN8EF95_9EURO</name>
<reference evidence="1 2" key="1">
    <citation type="submission" date="2022-12" db="EMBL/GenBank/DDBJ databases">
        <title>Genomic features and morphological characterization of a novel Knufia sp. strain isolated from spacecraft assembly facility.</title>
        <authorList>
            <person name="Teixeira M."/>
            <person name="Chander A.M."/>
            <person name="Stajich J.E."/>
            <person name="Venkateswaran K."/>
        </authorList>
    </citation>
    <scope>NUCLEOTIDE SEQUENCE [LARGE SCALE GENOMIC DNA]</scope>
    <source>
        <strain evidence="1 2">FJI-L2-BK-P2</strain>
    </source>
</reference>
<evidence type="ECO:0000313" key="2">
    <source>
        <dbReference type="Proteomes" id="UP001316803"/>
    </source>
</evidence>
<comment type="caution">
    <text evidence="1">The sequence shown here is derived from an EMBL/GenBank/DDBJ whole genome shotgun (WGS) entry which is preliminary data.</text>
</comment>
<evidence type="ECO:0000313" key="1">
    <source>
        <dbReference type="EMBL" id="KAK5950153.1"/>
    </source>
</evidence>
<accession>A0AAN8EF95</accession>
<gene>
    <name evidence="1" type="ORF">OHC33_008868</name>
</gene>
<organism evidence="1 2">
    <name type="scientific">Knufia fluminis</name>
    <dbReference type="NCBI Taxonomy" id="191047"/>
    <lineage>
        <taxon>Eukaryota</taxon>
        <taxon>Fungi</taxon>
        <taxon>Dikarya</taxon>
        <taxon>Ascomycota</taxon>
        <taxon>Pezizomycotina</taxon>
        <taxon>Eurotiomycetes</taxon>
        <taxon>Chaetothyriomycetidae</taxon>
        <taxon>Chaetothyriales</taxon>
        <taxon>Trichomeriaceae</taxon>
        <taxon>Knufia</taxon>
    </lineage>
</organism>
<dbReference type="EMBL" id="JAKLMC020000029">
    <property type="protein sequence ID" value="KAK5950153.1"/>
    <property type="molecule type" value="Genomic_DNA"/>
</dbReference>
<sequence>MSDEGDSDSLVQALRNAYARLVAGNASGQALRINSRIFVGVRGDDRCNLDLANLRRTIYEEIEPQHPASRLVQVVGDSGTAFDEAKIPFAQKALSRHLGGDLLIEYGFTCVEHDANWLVQDHISRRPEVAACTIANIVGQSLEALNSAKWTGSEHLRTFVVLYNENGTPTKFGEDCWVSDGILSGETGDKLLCFEGGLQAFHQCVNALLAGVEVLAMADLRPAKDAPRLSAAQLLLSIADLRDDSNPSGHLVNWLDVSLPGREEYSPGVRNDLTRLQEAGIGIAWLIKEM</sequence>
<proteinExistence type="predicted"/>
<dbReference type="Proteomes" id="UP001316803">
    <property type="component" value="Unassembled WGS sequence"/>
</dbReference>
<dbReference type="AlphaFoldDB" id="A0AAN8EF95"/>
<protein>
    <submittedName>
        <fullName evidence="1">Uncharacterized protein</fullName>
    </submittedName>
</protein>